<dbReference type="EC" id="2.1.1.222" evidence="3"/>
<keyword evidence="3" id="KW-0830">Ubiquinone</keyword>
<gene>
    <name evidence="3" type="primary">ubiG_4</name>
    <name evidence="3" type="ORF">SDC9_05196</name>
</gene>
<dbReference type="AlphaFoldDB" id="A0A644T143"/>
<accession>A0A644T143</accession>
<sequence>MSEWFEDETFWITYAPLMFDEVRWAEVKTSVDNILKLAPIGPGAPVLDICCGVGRHTSEFARRGFAVTGVDITQAYLDAAKETAAGAPIQPEFIHQDVRHFLRPKSFKLCLNLFASFGYFGNPRDDLLVLKNCARNLSPGGWFILETLGKEVEARDFLVTEEFERGGWQVRTEYEVVDDWEGVRNRWILRDGDKVVDRSFVLRLYSALEMKTALREAGFTQIDIFGGLDGRPYDQNALSLVARAAVK</sequence>
<dbReference type="Gene3D" id="3.40.50.150">
    <property type="entry name" value="Vaccinia Virus protein VP39"/>
    <property type="match status" value="1"/>
</dbReference>
<keyword evidence="3" id="KW-0489">Methyltransferase</keyword>
<dbReference type="InterPro" id="IPR041698">
    <property type="entry name" value="Methyltransf_25"/>
</dbReference>
<protein>
    <submittedName>
        <fullName evidence="3">Ubiquinone biosynthesis O-methyltransferase</fullName>
        <ecNumber evidence="3">2.1.1.222</ecNumber>
    </submittedName>
</protein>
<dbReference type="GO" id="GO:0102208">
    <property type="term" value="F:2-polyprenyl-6-hydroxyphenol methylase activity"/>
    <property type="evidence" value="ECO:0007669"/>
    <property type="project" value="UniProtKB-EC"/>
</dbReference>
<comment type="caution">
    <text evidence="3">The sequence shown here is derived from an EMBL/GenBank/DDBJ whole genome shotgun (WGS) entry which is preliminary data.</text>
</comment>
<dbReference type="EMBL" id="VSSQ01000010">
    <property type="protein sequence ID" value="MPL59641.1"/>
    <property type="molecule type" value="Genomic_DNA"/>
</dbReference>
<dbReference type="SUPFAM" id="SSF53335">
    <property type="entry name" value="S-adenosyl-L-methionine-dependent methyltransferases"/>
    <property type="match status" value="1"/>
</dbReference>
<evidence type="ECO:0000256" key="1">
    <source>
        <dbReference type="ARBA" id="ARBA00022679"/>
    </source>
</evidence>
<keyword evidence="1 3" id="KW-0808">Transferase</keyword>
<dbReference type="CDD" id="cd02440">
    <property type="entry name" value="AdoMet_MTases"/>
    <property type="match status" value="1"/>
</dbReference>
<dbReference type="Pfam" id="PF13649">
    <property type="entry name" value="Methyltransf_25"/>
    <property type="match status" value="1"/>
</dbReference>
<dbReference type="InterPro" id="IPR029063">
    <property type="entry name" value="SAM-dependent_MTases_sf"/>
</dbReference>
<proteinExistence type="predicted"/>
<dbReference type="PANTHER" id="PTHR43861">
    <property type="entry name" value="TRANS-ACONITATE 2-METHYLTRANSFERASE-RELATED"/>
    <property type="match status" value="1"/>
</dbReference>
<evidence type="ECO:0000313" key="3">
    <source>
        <dbReference type="EMBL" id="MPL59641.1"/>
    </source>
</evidence>
<reference evidence="3" key="1">
    <citation type="submission" date="2019-08" db="EMBL/GenBank/DDBJ databases">
        <authorList>
            <person name="Kucharzyk K."/>
            <person name="Murdoch R.W."/>
            <person name="Higgins S."/>
            <person name="Loffler F."/>
        </authorList>
    </citation>
    <scope>NUCLEOTIDE SEQUENCE</scope>
</reference>
<evidence type="ECO:0000259" key="2">
    <source>
        <dbReference type="Pfam" id="PF13649"/>
    </source>
</evidence>
<organism evidence="3">
    <name type="scientific">bioreactor metagenome</name>
    <dbReference type="NCBI Taxonomy" id="1076179"/>
    <lineage>
        <taxon>unclassified sequences</taxon>
        <taxon>metagenomes</taxon>
        <taxon>ecological metagenomes</taxon>
    </lineage>
</organism>
<dbReference type="GO" id="GO:0032259">
    <property type="term" value="P:methylation"/>
    <property type="evidence" value="ECO:0007669"/>
    <property type="project" value="UniProtKB-KW"/>
</dbReference>
<name>A0A644T143_9ZZZZ</name>
<feature type="domain" description="Methyltransferase" evidence="2">
    <location>
        <begin position="46"/>
        <end position="141"/>
    </location>
</feature>
<dbReference type="Gene3D" id="2.20.25.110">
    <property type="entry name" value="S-adenosyl-L-methionine-dependent methyltransferases"/>
    <property type="match status" value="1"/>
</dbReference>